<dbReference type="Proteomes" id="UP000738359">
    <property type="component" value="Unassembled WGS sequence"/>
</dbReference>
<gene>
    <name evidence="3" type="ORF">BGZ70_008434</name>
</gene>
<dbReference type="EMBL" id="JAAAHY010000603">
    <property type="protein sequence ID" value="KAF9960958.1"/>
    <property type="molecule type" value="Genomic_DNA"/>
</dbReference>
<evidence type="ECO:0000313" key="4">
    <source>
        <dbReference type="Proteomes" id="UP000738359"/>
    </source>
</evidence>
<feature type="region of interest" description="Disordered" evidence="1">
    <location>
        <begin position="229"/>
        <end position="252"/>
    </location>
</feature>
<dbReference type="OrthoDB" id="3044029at2759"/>
<accession>A0A9P6M1U1</accession>
<evidence type="ECO:0000256" key="2">
    <source>
        <dbReference type="SAM" id="SignalP"/>
    </source>
</evidence>
<comment type="caution">
    <text evidence="3">The sequence shown here is derived from an EMBL/GenBank/DDBJ whole genome shotgun (WGS) entry which is preliminary data.</text>
</comment>
<feature type="compositionally biased region" description="Low complexity" evidence="1">
    <location>
        <begin position="229"/>
        <end position="240"/>
    </location>
</feature>
<name>A0A9P6M1U1_MORAP</name>
<evidence type="ECO:0000256" key="1">
    <source>
        <dbReference type="SAM" id="MobiDB-lite"/>
    </source>
</evidence>
<evidence type="ECO:0000313" key="3">
    <source>
        <dbReference type="EMBL" id="KAF9960958.1"/>
    </source>
</evidence>
<reference evidence="3" key="1">
    <citation type="journal article" date="2020" name="Fungal Divers.">
        <title>Resolving the Mortierellaceae phylogeny through synthesis of multi-gene phylogenetics and phylogenomics.</title>
        <authorList>
            <person name="Vandepol N."/>
            <person name="Liber J."/>
            <person name="Desiro A."/>
            <person name="Na H."/>
            <person name="Kennedy M."/>
            <person name="Barry K."/>
            <person name="Grigoriev I.V."/>
            <person name="Miller A.N."/>
            <person name="O'Donnell K."/>
            <person name="Stajich J.E."/>
            <person name="Bonito G."/>
        </authorList>
    </citation>
    <scope>NUCLEOTIDE SEQUENCE</scope>
    <source>
        <strain evidence="3">CK1249</strain>
    </source>
</reference>
<feature type="chain" id="PRO_5040292807" evidence="2">
    <location>
        <begin position="20"/>
        <end position="273"/>
    </location>
</feature>
<feature type="signal peptide" evidence="2">
    <location>
        <begin position="1"/>
        <end position="19"/>
    </location>
</feature>
<proteinExistence type="predicted"/>
<keyword evidence="4" id="KW-1185">Reference proteome</keyword>
<sequence length="273" mass="27617">MHFTTTLLASASVIAVSVAAQGQIASLDAADNYCFFLPPMIGGDIAQNEDSAIAFCNKANPKAPGAKVFPDGFVLSAHWASSDSWVQITGQIDPAKYNLNPCDAGGQYDIRAPVGASCAGFNHFVNVIEPTDGVYGMKCCQNKEDCVVSKSTYGVRVIYGSQYDFSGPRPDGPLPASLGCVNGSLPGGGNTTLPSASVPSSPSASASASAAVGGVMGSASVSNLAATSSVVSPPSASTSPNNKSDDSKRAGPNNMVMMAATTLLASALGVFFA</sequence>
<protein>
    <submittedName>
        <fullName evidence="3">Uncharacterized protein</fullName>
    </submittedName>
</protein>
<organism evidence="3 4">
    <name type="scientific">Mortierella alpina</name>
    <name type="common">Oleaginous fungus</name>
    <name type="synonym">Mortierella renispora</name>
    <dbReference type="NCBI Taxonomy" id="64518"/>
    <lineage>
        <taxon>Eukaryota</taxon>
        <taxon>Fungi</taxon>
        <taxon>Fungi incertae sedis</taxon>
        <taxon>Mucoromycota</taxon>
        <taxon>Mortierellomycotina</taxon>
        <taxon>Mortierellomycetes</taxon>
        <taxon>Mortierellales</taxon>
        <taxon>Mortierellaceae</taxon>
        <taxon>Mortierella</taxon>
    </lineage>
</organism>
<dbReference type="AlphaFoldDB" id="A0A9P6M1U1"/>
<keyword evidence="2" id="KW-0732">Signal</keyword>